<dbReference type="GO" id="GO:0016787">
    <property type="term" value="F:hydrolase activity"/>
    <property type="evidence" value="ECO:0007669"/>
    <property type="project" value="TreeGrafter"/>
</dbReference>
<feature type="transmembrane region" description="Helical" evidence="6">
    <location>
        <begin position="59"/>
        <end position="76"/>
    </location>
</feature>
<dbReference type="EMBL" id="CP019288">
    <property type="protein sequence ID" value="QHI39087.1"/>
    <property type="molecule type" value="Genomic_DNA"/>
</dbReference>
<evidence type="ECO:0008006" key="9">
    <source>
        <dbReference type="Google" id="ProtNLM"/>
    </source>
</evidence>
<feature type="transmembrane region" description="Helical" evidence="6">
    <location>
        <begin position="7"/>
        <end position="24"/>
    </location>
</feature>
<accession>A0A7L4ZRE9</accession>
<evidence type="ECO:0000256" key="4">
    <source>
        <dbReference type="ARBA" id="ARBA00022989"/>
    </source>
</evidence>
<keyword evidence="8" id="KW-1185">Reference proteome</keyword>
<dbReference type="GO" id="GO:0016020">
    <property type="term" value="C:membrane"/>
    <property type="evidence" value="ECO:0007669"/>
    <property type="project" value="UniProtKB-SubCell"/>
</dbReference>
<dbReference type="PANTHER" id="PTHR31885">
    <property type="entry name" value="GH04784P"/>
    <property type="match status" value="1"/>
</dbReference>
<keyword evidence="3 6" id="KW-0812">Transmembrane</keyword>
<dbReference type="RefSeq" id="WP_160131593.1">
    <property type="nucleotide sequence ID" value="NZ_CP019288.1"/>
</dbReference>
<dbReference type="OrthoDB" id="1434572at2"/>
<evidence type="ECO:0000256" key="6">
    <source>
        <dbReference type="SAM" id="Phobius"/>
    </source>
</evidence>
<comment type="subcellular location">
    <subcellularLocation>
        <location evidence="1">Membrane</location>
        <topology evidence="1">Multi-pass membrane protein</topology>
    </subcellularLocation>
</comment>
<sequence length="231" mass="27078">MKYFKVFLFIFLLNLSLDIFFNNAKEFYDFRLYTKPLITIILGVFFYVNSGKMLLKNRLAVLFALVFMCSGDIILLEDTPSYSFIVGLCLFLIALLLYSFYFYKQTLYDIDRLIPFLAVSMLLALSLIYLMYDGLNNLLIPVMIYMVTFLNFMKIAFLRYKNVNIESYRLVLIGTIFFTISQMIVGLHAFHKAIPYKDILIMLFYGFSQLCIITGILLLKYPEKEELKTTV</sequence>
<evidence type="ECO:0000256" key="2">
    <source>
        <dbReference type="ARBA" id="ARBA00007375"/>
    </source>
</evidence>
<keyword evidence="5 6" id="KW-0472">Membrane</keyword>
<feature type="transmembrane region" description="Helical" evidence="6">
    <location>
        <begin position="199"/>
        <end position="219"/>
    </location>
</feature>
<feature type="transmembrane region" description="Helical" evidence="6">
    <location>
        <begin position="170"/>
        <end position="187"/>
    </location>
</feature>
<evidence type="ECO:0000313" key="8">
    <source>
        <dbReference type="Proteomes" id="UP000464657"/>
    </source>
</evidence>
<dbReference type="Proteomes" id="UP000464657">
    <property type="component" value="Chromosome"/>
</dbReference>
<dbReference type="InterPro" id="IPR012506">
    <property type="entry name" value="TMEM86B-like"/>
</dbReference>
<evidence type="ECO:0000256" key="1">
    <source>
        <dbReference type="ARBA" id="ARBA00004141"/>
    </source>
</evidence>
<evidence type="ECO:0000256" key="5">
    <source>
        <dbReference type="ARBA" id="ARBA00023136"/>
    </source>
</evidence>
<dbReference type="Pfam" id="PF07947">
    <property type="entry name" value="YhhN"/>
    <property type="match status" value="1"/>
</dbReference>
<proteinExistence type="inferred from homology"/>
<dbReference type="KEGG" id="kan:IMCC3317_44880"/>
<feature type="transmembrane region" description="Helical" evidence="6">
    <location>
        <begin position="138"/>
        <end position="158"/>
    </location>
</feature>
<feature type="transmembrane region" description="Helical" evidence="6">
    <location>
        <begin position="30"/>
        <end position="47"/>
    </location>
</feature>
<dbReference type="PANTHER" id="PTHR31885:SF6">
    <property type="entry name" value="GH04784P"/>
    <property type="match status" value="1"/>
</dbReference>
<evidence type="ECO:0000313" key="7">
    <source>
        <dbReference type="EMBL" id="QHI39087.1"/>
    </source>
</evidence>
<comment type="similarity">
    <text evidence="2">Belongs to the TMEM86 family.</text>
</comment>
<protein>
    <recommendedName>
        <fullName evidence="9">YhhN-like protein</fullName>
    </recommendedName>
</protein>
<name>A0A7L4ZRE9_9FLAO</name>
<organism evidence="7 8">
    <name type="scientific">Kordia antarctica</name>
    <dbReference type="NCBI Taxonomy" id="1218801"/>
    <lineage>
        <taxon>Bacteria</taxon>
        <taxon>Pseudomonadati</taxon>
        <taxon>Bacteroidota</taxon>
        <taxon>Flavobacteriia</taxon>
        <taxon>Flavobacteriales</taxon>
        <taxon>Flavobacteriaceae</taxon>
        <taxon>Kordia</taxon>
    </lineage>
</organism>
<feature type="transmembrane region" description="Helical" evidence="6">
    <location>
        <begin position="113"/>
        <end position="132"/>
    </location>
</feature>
<gene>
    <name evidence="7" type="ORF">IMCC3317_44880</name>
</gene>
<keyword evidence="4 6" id="KW-1133">Transmembrane helix</keyword>
<reference evidence="7 8" key="1">
    <citation type="journal article" date="2013" name="Int. J. Syst. Evol. Microbiol.">
        <title>Kordia antarctica sp. nov., isolated from Antarctic seawater.</title>
        <authorList>
            <person name="Baek K."/>
            <person name="Choi A."/>
            <person name="Kang I."/>
            <person name="Lee K."/>
            <person name="Cho J.C."/>
        </authorList>
    </citation>
    <scope>NUCLEOTIDE SEQUENCE [LARGE SCALE GENOMIC DNA]</scope>
    <source>
        <strain evidence="7 8">IMCC3317</strain>
    </source>
</reference>
<evidence type="ECO:0000256" key="3">
    <source>
        <dbReference type="ARBA" id="ARBA00022692"/>
    </source>
</evidence>
<feature type="transmembrane region" description="Helical" evidence="6">
    <location>
        <begin position="82"/>
        <end position="101"/>
    </location>
</feature>
<dbReference type="AlphaFoldDB" id="A0A7L4ZRE9"/>